<dbReference type="AlphaFoldDB" id="A0ABD7C689"/>
<proteinExistence type="predicted"/>
<accession>A0ABD7C689</accession>
<sequence length="217" mass="23629">MKFTTLARRAAKDTLEAEDLIAFVQEHGAEGGKEIERLRILHGWPDDGLLGDGSRVVPFGGWAKACTAWGRQGVEGLRDMLGDPQLAVFALGTLADVSGPAAIAVLLDFAERADWSRAGTPRDLPCQALYCLNTALSGKTGVEVTPGMQASMLRIAKLIWDARVPNVHFLAQALYFVRHADPVPALAWVEQLRVDDPVLVDAQRSVLKRLKEHAARD</sequence>
<reference evidence="1 2" key="1">
    <citation type="submission" date="2021-01" db="EMBL/GenBank/DDBJ databases">
        <title>Genome Characterization of a novel Stenotrophomonas isolate with high keratinase activity.</title>
        <authorList>
            <person name="Cao Z.-J."/>
        </authorList>
    </citation>
    <scope>NUCLEOTIDE SEQUENCE [LARGE SCALE GENOMIC DNA]</scope>
    <source>
        <strain evidence="1 2">DHHJ</strain>
    </source>
</reference>
<name>A0ABD7C689_STEMA</name>
<dbReference type="EMBL" id="CP067993">
    <property type="protein sequence ID" value="QQQ43591.1"/>
    <property type="molecule type" value="Genomic_DNA"/>
</dbReference>
<evidence type="ECO:0008006" key="3">
    <source>
        <dbReference type="Google" id="ProtNLM"/>
    </source>
</evidence>
<dbReference type="Proteomes" id="UP000596095">
    <property type="component" value="Chromosome"/>
</dbReference>
<evidence type="ECO:0000313" key="2">
    <source>
        <dbReference type="Proteomes" id="UP000596095"/>
    </source>
</evidence>
<evidence type="ECO:0000313" key="1">
    <source>
        <dbReference type="EMBL" id="QQQ43591.1"/>
    </source>
</evidence>
<protein>
    <recommendedName>
        <fullName evidence="3">HEAT repeat domain-containing protein</fullName>
    </recommendedName>
</protein>
<dbReference type="RefSeq" id="WP_134951720.1">
    <property type="nucleotide sequence ID" value="NZ_CP067993.1"/>
</dbReference>
<organism evidence="1 2">
    <name type="scientific">Stenotrophomonas maltophilia</name>
    <name type="common">Pseudomonas maltophilia</name>
    <name type="synonym">Xanthomonas maltophilia</name>
    <dbReference type="NCBI Taxonomy" id="40324"/>
    <lineage>
        <taxon>Bacteria</taxon>
        <taxon>Pseudomonadati</taxon>
        <taxon>Pseudomonadota</taxon>
        <taxon>Gammaproteobacteria</taxon>
        <taxon>Lysobacterales</taxon>
        <taxon>Lysobacteraceae</taxon>
        <taxon>Stenotrophomonas</taxon>
        <taxon>Stenotrophomonas maltophilia group</taxon>
    </lineage>
</organism>
<gene>
    <name evidence="1" type="ORF">JJL50_06020</name>
</gene>